<dbReference type="OrthoDB" id="1684758at2"/>
<keyword evidence="3" id="KW-1185">Reference proteome</keyword>
<reference evidence="2 3" key="1">
    <citation type="submission" date="2015-07" db="EMBL/GenBank/DDBJ databases">
        <title>Genome sequence of Ornatilinea apprima DSM 23815.</title>
        <authorList>
            <person name="Hemp J."/>
            <person name="Ward L.M."/>
            <person name="Pace L.A."/>
            <person name="Fischer W.W."/>
        </authorList>
    </citation>
    <scope>NUCLEOTIDE SEQUENCE [LARGE SCALE GENOMIC DNA]</scope>
    <source>
        <strain evidence="2 3">P3M-1</strain>
    </source>
</reference>
<feature type="compositionally biased region" description="Acidic residues" evidence="1">
    <location>
        <begin position="41"/>
        <end position="78"/>
    </location>
</feature>
<proteinExistence type="predicted"/>
<organism evidence="2 3">
    <name type="scientific">Ornatilinea apprima</name>
    <dbReference type="NCBI Taxonomy" id="1134406"/>
    <lineage>
        <taxon>Bacteria</taxon>
        <taxon>Bacillati</taxon>
        <taxon>Chloroflexota</taxon>
        <taxon>Anaerolineae</taxon>
        <taxon>Anaerolineales</taxon>
        <taxon>Anaerolineaceae</taxon>
        <taxon>Ornatilinea</taxon>
    </lineage>
</organism>
<dbReference type="RefSeq" id="WP_075063805.1">
    <property type="nucleotide sequence ID" value="NZ_LGCL01000036.1"/>
</dbReference>
<feature type="region of interest" description="Disordered" evidence="1">
    <location>
        <begin position="32"/>
        <end position="78"/>
    </location>
</feature>
<name>A0A0N8GLP3_9CHLR</name>
<sequence length="78" mass="9184">MPRIRCHYDDCAFLDEGYCSAAAVEIDPDNGCITYTPNDEPLTEDEWEEEEEELDEWEDLDLDEEDEEEDADETWSED</sequence>
<dbReference type="EMBL" id="LGCL01000036">
    <property type="protein sequence ID" value="KPL73058.1"/>
    <property type="molecule type" value="Genomic_DNA"/>
</dbReference>
<evidence type="ECO:0000313" key="2">
    <source>
        <dbReference type="EMBL" id="KPL73058.1"/>
    </source>
</evidence>
<accession>A0A0N8GLP3</accession>
<comment type="caution">
    <text evidence="2">The sequence shown here is derived from an EMBL/GenBank/DDBJ whole genome shotgun (WGS) entry which is preliminary data.</text>
</comment>
<gene>
    <name evidence="2" type="ORF">ADN00_14780</name>
</gene>
<protein>
    <recommendedName>
        <fullName evidence="4">DUF1540 domain-containing protein</fullName>
    </recommendedName>
</protein>
<evidence type="ECO:0000256" key="1">
    <source>
        <dbReference type="SAM" id="MobiDB-lite"/>
    </source>
</evidence>
<evidence type="ECO:0000313" key="3">
    <source>
        <dbReference type="Proteomes" id="UP000050417"/>
    </source>
</evidence>
<dbReference type="Proteomes" id="UP000050417">
    <property type="component" value="Unassembled WGS sequence"/>
</dbReference>
<evidence type="ECO:0008006" key="4">
    <source>
        <dbReference type="Google" id="ProtNLM"/>
    </source>
</evidence>
<dbReference type="AlphaFoldDB" id="A0A0N8GLP3"/>